<proteinExistence type="predicted"/>
<dbReference type="Proteomes" id="UP000596387">
    <property type="component" value="Chromosome"/>
</dbReference>
<reference evidence="2 3" key="1">
    <citation type="submission" date="2019-12" db="EMBL/GenBank/DDBJ databases">
        <title>Complete Genome Sequence of a Quorum-Sensing Bacterium,Rhodobacteraceae bacterium C31, Isolated from a marine microalgae symbiotic bacteria.</title>
        <authorList>
            <person name="Zhang Y."/>
        </authorList>
    </citation>
    <scope>NUCLEOTIDE SEQUENCE [LARGE SCALE GENOMIC DNA]</scope>
    <source>
        <strain evidence="2 3">C31</strain>
    </source>
</reference>
<dbReference type="InterPro" id="IPR018874">
    <property type="entry name" value="Phage_Mx8_p63_C"/>
</dbReference>
<dbReference type="Pfam" id="PF10546">
    <property type="entry name" value="P63C"/>
    <property type="match status" value="1"/>
</dbReference>
<keyword evidence="3" id="KW-1185">Reference proteome</keyword>
<evidence type="ECO:0000313" key="3">
    <source>
        <dbReference type="Proteomes" id="UP000596387"/>
    </source>
</evidence>
<organism evidence="2 3">
    <name type="scientific">Ponticoccus alexandrii</name>
    <dbReference type="NCBI Taxonomy" id="1943633"/>
    <lineage>
        <taxon>Bacteria</taxon>
        <taxon>Pseudomonadati</taxon>
        <taxon>Pseudomonadota</taxon>
        <taxon>Alphaproteobacteria</taxon>
        <taxon>Rhodobacterales</taxon>
        <taxon>Roseobacteraceae</taxon>
        <taxon>Ponticoccus</taxon>
    </lineage>
</organism>
<name>A0ABX7FBF0_9RHOB</name>
<sequence length="342" mass="37759">MADDKKDLIEPITDGTFDDVVGAVTPRMKPSRVPEIVPINEREALADNEATHRGKLRIGPVEIPCAVLKDGRRVLSGTGIANALGGRSGAAKRLKTEAEKGGAHMPVFLASKSLFPYVTKELTEGPLRPVTYQSGDGEIEGYAAEALPEICNIWLQARQDGALNPQQADRAQAAEIVMRGLAELGVIALVDEATGYQDTRDHDALQAILDKYLRKEFAAWAKRFPDAFYREIFRLRGWSWNAMSVARPGVVGRYTNDIVYERLAPGILDELQKMNPAKEDGGRARKHHQFLTDDIGHPALAQHLHAVIGLMRASASWDQFMTMLNRAFPKKGTQLELLLNDD</sequence>
<dbReference type="EMBL" id="CP047166">
    <property type="protein sequence ID" value="QRF67043.1"/>
    <property type="molecule type" value="Genomic_DNA"/>
</dbReference>
<accession>A0ABX7FBF0</accession>
<dbReference type="RefSeq" id="WP_023851239.1">
    <property type="nucleotide sequence ID" value="NZ_CP047166.1"/>
</dbReference>
<evidence type="ECO:0000259" key="1">
    <source>
        <dbReference type="Pfam" id="PF10546"/>
    </source>
</evidence>
<protein>
    <recommendedName>
        <fullName evidence="1">Bacteriophage Mx8 p63 C-terminal domain-containing protein</fullName>
    </recommendedName>
</protein>
<feature type="domain" description="Bacteriophage Mx8 p63 C-terminal" evidence="1">
    <location>
        <begin position="208"/>
        <end position="300"/>
    </location>
</feature>
<gene>
    <name evidence="2" type="ORF">GQA70_12395</name>
</gene>
<evidence type="ECO:0000313" key="2">
    <source>
        <dbReference type="EMBL" id="QRF67043.1"/>
    </source>
</evidence>